<protein>
    <recommendedName>
        <fullName evidence="4">Peptidoglycan hydrolase PcsB coiled-coil domain-containing protein</fullName>
    </recommendedName>
</protein>
<reference evidence="5 6" key="1">
    <citation type="submission" date="2018-12" db="EMBL/GenBank/DDBJ databases">
        <authorList>
            <person name="Sun L."/>
            <person name="Chen Z."/>
        </authorList>
    </citation>
    <scope>NUCLEOTIDE SEQUENCE [LARGE SCALE GENOMIC DNA]</scope>
    <source>
        <strain evidence="5 6">3-5-3</strain>
    </source>
</reference>
<dbReference type="InterPro" id="IPR057309">
    <property type="entry name" value="PcsB_CC"/>
</dbReference>
<evidence type="ECO:0000313" key="5">
    <source>
        <dbReference type="EMBL" id="RUT36398.1"/>
    </source>
</evidence>
<dbReference type="EMBL" id="RZNX01000001">
    <property type="protein sequence ID" value="RUT36398.1"/>
    <property type="molecule type" value="Genomic_DNA"/>
</dbReference>
<keyword evidence="6" id="KW-1185">Reference proteome</keyword>
<feature type="signal peptide" evidence="3">
    <location>
        <begin position="1"/>
        <end position="27"/>
    </location>
</feature>
<evidence type="ECO:0000313" key="6">
    <source>
        <dbReference type="Proteomes" id="UP000272464"/>
    </source>
</evidence>
<accession>A0A3S1DE99</accession>
<dbReference type="OrthoDB" id="2657928at2"/>
<proteinExistence type="predicted"/>
<evidence type="ECO:0000256" key="1">
    <source>
        <dbReference type="ARBA" id="ARBA00022729"/>
    </source>
</evidence>
<gene>
    <name evidence="5" type="ORF">EJP77_05325</name>
</gene>
<feature type="domain" description="Peptidoglycan hydrolase PcsB coiled-coil" evidence="4">
    <location>
        <begin position="76"/>
        <end position="139"/>
    </location>
</feature>
<name>A0A3S1DE99_9BACL</name>
<dbReference type="Proteomes" id="UP000272464">
    <property type="component" value="Unassembled WGS sequence"/>
</dbReference>
<keyword evidence="1 3" id="KW-0732">Signal</keyword>
<dbReference type="RefSeq" id="WP_127198089.1">
    <property type="nucleotide sequence ID" value="NZ_RZNX01000001.1"/>
</dbReference>
<comment type="caution">
    <text evidence="5">The sequence shown here is derived from an EMBL/GenBank/DDBJ whole genome shotgun (WGS) entry which is preliminary data.</text>
</comment>
<organism evidence="5 6">
    <name type="scientific">Paenibacillus zeisoli</name>
    <dbReference type="NCBI Taxonomy" id="2496267"/>
    <lineage>
        <taxon>Bacteria</taxon>
        <taxon>Bacillati</taxon>
        <taxon>Bacillota</taxon>
        <taxon>Bacilli</taxon>
        <taxon>Bacillales</taxon>
        <taxon>Paenibacillaceae</taxon>
        <taxon>Paenibacillus</taxon>
    </lineage>
</organism>
<sequence length="360" mass="41222">MLRRCFLSCCLLMVCTVIILFPYRAYAEDPLSEETRKLLEKSLSIVEIDREIKKTEGLKTQAQSKLDMLSGELEAKQAQISASQSQTDDRIRAYYMGEREDLLGALLSTESISDFISVLDIIDMIFERDRDILNDYQEAYRNLMDTRDKQSQLLAELTELKNNLLLQRERVSELQASVNSSLKGSSDAEKLKALMEEMNAYWNNVGLFEVRRHFKALAEAMVDLPEFLKNNGNSITASGTNYTISIKQEDLNAFLRSENEIFNNFAFTFEDGRIIAEGKRDSLQLRVEGHYTIENEPQNSIQFHVDKLVFNGLVLPDTTCRELEEDFDLGFYPKLIIPLVEANEVTLQKGLLIIKLKLAL</sequence>
<evidence type="ECO:0000256" key="3">
    <source>
        <dbReference type="SAM" id="SignalP"/>
    </source>
</evidence>
<dbReference type="Pfam" id="PF24568">
    <property type="entry name" value="CC_PcsB"/>
    <property type="match status" value="1"/>
</dbReference>
<feature type="coiled-coil region" evidence="2">
    <location>
        <begin position="133"/>
        <end position="177"/>
    </location>
</feature>
<evidence type="ECO:0000259" key="4">
    <source>
        <dbReference type="Pfam" id="PF24568"/>
    </source>
</evidence>
<keyword evidence="2" id="KW-0175">Coiled coil</keyword>
<feature type="chain" id="PRO_5018605850" description="Peptidoglycan hydrolase PcsB coiled-coil domain-containing protein" evidence="3">
    <location>
        <begin position="28"/>
        <end position="360"/>
    </location>
</feature>
<dbReference type="Gene3D" id="6.10.250.3150">
    <property type="match status" value="1"/>
</dbReference>
<evidence type="ECO:0000256" key="2">
    <source>
        <dbReference type="SAM" id="Coils"/>
    </source>
</evidence>
<dbReference type="AlphaFoldDB" id="A0A3S1DE99"/>